<protein>
    <recommendedName>
        <fullName evidence="3">DUF2789 domain-containing protein</fullName>
    </recommendedName>
</protein>
<keyword evidence="2" id="KW-1185">Reference proteome</keyword>
<accession>A0A0K6IH48</accession>
<evidence type="ECO:0008006" key="3">
    <source>
        <dbReference type="Google" id="ProtNLM"/>
    </source>
</evidence>
<dbReference type="Gene3D" id="1.10.10.1130">
    <property type="entry name" value="Uncharacterised protein PF10982, DUF2789"/>
    <property type="match status" value="1"/>
</dbReference>
<name>A0A0K6IH48_9GAMM</name>
<dbReference type="RefSeq" id="WP_055461573.1">
    <property type="nucleotide sequence ID" value="NZ_CYHG01000001.1"/>
</dbReference>
<dbReference type="Proteomes" id="UP000182769">
    <property type="component" value="Unassembled WGS sequence"/>
</dbReference>
<dbReference type="STRING" id="1137284.GCA_001418205_00464"/>
<dbReference type="OrthoDB" id="5828847at2"/>
<dbReference type="EMBL" id="CYHG01000001">
    <property type="protein sequence ID" value="CUB02622.1"/>
    <property type="molecule type" value="Genomic_DNA"/>
</dbReference>
<dbReference type="AlphaFoldDB" id="A0A0K6IH48"/>
<dbReference type="InterPro" id="IPR021250">
    <property type="entry name" value="DUF2789"/>
</dbReference>
<reference evidence="2" key="1">
    <citation type="submission" date="2015-08" db="EMBL/GenBank/DDBJ databases">
        <authorList>
            <person name="Varghese N."/>
        </authorList>
    </citation>
    <scope>NUCLEOTIDE SEQUENCE [LARGE SCALE GENOMIC DNA]</scope>
    <source>
        <strain evidence="2">JCM 18476</strain>
    </source>
</reference>
<dbReference type="InterPro" id="IPR038086">
    <property type="entry name" value="DUF2789_sf"/>
</dbReference>
<evidence type="ECO:0000313" key="1">
    <source>
        <dbReference type="EMBL" id="CUB02622.1"/>
    </source>
</evidence>
<sequence>METQVHSINALFEQLGLDGTKRGIEKFVVASAPIPSHVNLWDAPIWTEAQATALKQMKADDADWSEVVDQLDVMLRA</sequence>
<gene>
    <name evidence="1" type="ORF">Ga0061065_101462</name>
</gene>
<dbReference type="Pfam" id="PF10982">
    <property type="entry name" value="DUF2789"/>
    <property type="match status" value="1"/>
</dbReference>
<organism evidence="1 2">
    <name type="scientific">Marinomonas fungiae</name>
    <dbReference type="NCBI Taxonomy" id="1137284"/>
    <lineage>
        <taxon>Bacteria</taxon>
        <taxon>Pseudomonadati</taxon>
        <taxon>Pseudomonadota</taxon>
        <taxon>Gammaproteobacteria</taxon>
        <taxon>Oceanospirillales</taxon>
        <taxon>Oceanospirillaceae</taxon>
        <taxon>Marinomonas</taxon>
    </lineage>
</organism>
<evidence type="ECO:0000313" key="2">
    <source>
        <dbReference type="Proteomes" id="UP000182769"/>
    </source>
</evidence>
<proteinExistence type="predicted"/>